<evidence type="ECO:0000256" key="5">
    <source>
        <dbReference type="PROSITE-ProRule" id="PRU01026"/>
    </source>
</evidence>
<evidence type="ECO:0000259" key="6">
    <source>
        <dbReference type="SMART" id="SM00650"/>
    </source>
</evidence>
<dbReference type="InterPro" id="IPR020598">
    <property type="entry name" value="rRNA_Ade_methylase_Trfase_N"/>
</dbReference>
<evidence type="ECO:0000256" key="3">
    <source>
        <dbReference type="ARBA" id="ARBA00022691"/>
    </source>
</evidence>
<feature type="binding site" evidence="5">
    <location>
        <position position="1"/>
    </location>
    <ligand>
        <name>S-adenosyl-L-methionine</name>
        <dbReference type="ChEBI" id="CHEBI:59789"/>
    </ligand>
</feature>
<dbReference type="InterPro" id="IPR029063">
    <property type="entry name" value="SAM-dependent_MTases_sf"/>
</dbReference>
<dbReference type="InterPro" id="IPR001737">
    <property type="entry name" value="KsgA/Erm"/>
</dbReference>
<gene>
    <name evidence="7" type="ORF">ACFQQL_10575</name>
</gene>
<dbReference type="SUPFAM" id="SSF53335">
    <property type="entry name" value="S-adenosyl-L-methionine-dependent methyltransferases"/>
    <property type="match status" value="1"/>
</dbReference>
<evidence type="ECO:0000256" key="2">
    <source>
        <dbReference type="ARBA" id="ARBA00022679"/>
    </source>
</evidence>
<evidence type="ECO:0000313" key="8">
    <source>
        <dbReference type="Proteomes" id="UP001596455"/>
    </source>
</evidence>
<dbReference type="Gene3D" id="3.40.50.150">
    <property type="entry name" value="Vaccinia Virus protein VP39"/>
    <property type="match status" value="1"/>
</dbReference>
<dbReference type="EMBL" id="JBHTCQ010000002">
    <property type="protein sequence ID" value="MFC7405552.1"/>
    <property type="molecule type" value="Genomic_DNA"/>
</dbReference>
<dbReference type="PANTHER" id="PTHR11727">
    <property type="entry name" value="DIMETHYLADENOSINE TRANSFERASE"/>
    <property type="match status" value="1"/>
</dbReference>
<evidence type="ECO:0000313" key="7">
    <source>
        <dbReference type="EMBL" id="MFC7405552.1"/>
    </source>
</evidence>
<proteinExistence type="inferred from homology"/>
<dbReference type="PANTHER" id="PTHR11727:SF7">
    <property type="entry name" value="DIMETHYLADENOSINE TRANSFERASE-RELATED"/>
    <property type="match status" value="1"/>
</dbReference>
<evidence type="ECO:0000256" key="1">
    <source>
        <dbReference type="ARBA" id="ARBA00022603"/>
    </source>
</evidence>
<feature type="binding site" evidence="5">
    <location>
        <position position="61"/>
    </location>
    <ligand>
        <name>S-adenosyl-L-methionine</name>
        <dbReference type="ChEBI" id="CHEBI:59789"/>
    </ligand>
</feature>
<comment type="caution">
    <text evidence="7">The sequence shown here is derived from an EMBL/GenBank/DDBJ whole genome shotgun (WGS) entry which is preliminary data.</text>
</comment>
<dbReference type="Pfam" id="PF00398">
    <property type="entry name" value="RrnaAD"/>
    <property type="match status" value="1"/>
</dbReference>
<protein>
    <submittedName>
        <fullName evidence="7">rRNA adenine N-6-methyltransferase family protein</fullName>
    </submittedName>
</protein>
<dbReference type="SMART" id="SM00650">
    <property type="entry name" value="rADc"/>
    <property type="match status" value="1"/>
</dbReference>
<reference evidence="8" key="1">
    <citation type="journal article" date="2019" name="Int. J. Syst. Evol. Microbiol.">
        <title>The Global Catalogue of Microorganisms (GCM) 10K type strain sequencing project: providing services to taxonomists for standard genome sequencing and annotation.</title>
        <authorList>
            <consortium name="The Broad Institute Genomics Platform"/>
            <consortium name="The Broad Institute Genome Sequencing Center for Infectious Disease"/>
            <person name="Wu L."/>
            <person name="Ma J."/>
        </authorList>
    </citation>
    <scope>NUCLEOTIDE SEQUENCE [LARGE SCALE GENOMIC DNA]</scope>
    <source>
        <strain evidence="8">JCM 1490</strain>
    </source>
</reference>
<comment type="similarity">
    <text evidence="5">Belongs to the class I-like SAM-binding methyltransferase superfamily. rRNA adenine N(6)-methyltransferase family.</text>
</comment>
<sequence length="153" mass="16524">MVASSGADRGDLVLDLGAGRGALTLPLVERRCRVVAVERHAGRAAGLRARAPDDVTVLEDDLLAVPLPRRPFRVVANPPYAVAAQLVRRITVRGSRLVRADLVLPAWQVRRYLADPPRGFTAAAGLYVPASAFRPPPRSDSGVLVLRPRGRVR</sequence>
<name>A0ABW2QA41_9MICO</name>
<keyword evidence="4 5" id="KW-0694">RNA-binding</keyword>
<comment type="caution">
    <text evidence="5">Lacks conserved residue(s) required for the propagation of feature annotation.</text>
</comment>
<keyword evidence="8" id="KW-1185">Reference proteome</keyword>
<feature type="domain" description="Ribosomal RNA adenine methylase transferase N-terminal" evidence="6">
    <location>
        <begin position="1"/>
        <end position="150"/>
    </location>
</feature>
<evidence type="ECO:0000256" key="4">
    <source>
        <dbReference type="ARBA" id="ARBA00022884"/>
    </source>
</evidence>
<accession>A0ABW2QA41</accession>
<dbReference type="CDD" id="cd02440">
    <property type="entry name" value="AdoMet_MTases"/>
    <property type="match status" value="1"/>
</dbReference>
<keyword evidence="2 5" id="KW-0808">Transferase</keyword>
<feature type="binding site" evidence="5">
    <location>
        <position position="77"/>
    </location>
    <ligand>
        <name>S-adenosyl-L-methionine</name>
        <dbReference type="ChEBI" id="CHEBI:59789"/>
    </ligand>
</feature>
<dbReference type="PROSITE" id="PS51689">
    <property type="entry name" value="SAM_RNA_A_N6_MT"/>
    <property type="match status" value="1"/>
</dbReference>
<keyword evidence="3 5" id="KW-0949">S-adenosyl-L-methionine</keyword>
<organism evidence="7 8">
    <name type="scientific">Georgenia alba</name>
    <dbReference type="NCBI Taxonomy" id="2233858"/>
    <lineage>
        <taxon>Bacteria</taxon>
        <taxon>Bacillati</taxon>
        <taxon>Actinomycetota</taxon>
        <taxon>Actinomycetes</taxon>
        <taxon>Micrococcales</taxon>
        <taxon>Bogoriellaceae</taxon>
        <taxon>Georgenia</taxon>
    </lineage>
</organism>
<dbReference type="Proteomes" id="UP001596455">
    <property type="component" value="Unassembled WGS sequence"/>
</dbReference>
<feature type="binding site" evidence="5">
    <location>
        <position position="38"/>
    </location>
    <ligand>
        <name>S-adenosyl-L-methionine</name>
        <dbReference type="ChEBI" id="CHEBI:59789"/>
    </ligand>
</feature>
<keyword evidence="1 5" id="KW-0489">Methyltransferase</keyword>
<dbReference type="RefSeq" id="WP_382394091.1">
    <property type="nucleotide sequence ID" value="NZ_JBHTCQ010000002.1"/>
</dbReference>
<feature type="binding site" evidence="5">
    <location>
        <position position="17"/>
    </location>
    <ligand>
        <name>S-adenosyl-L-methionine</name>
        <dbReference type="ChEBI" id="CHEBI:59789"/>
    </ligand>
</feature>